<dbReference type="Gene3D" id="3.20.100.10">
    <property type="entry name" value="mRNA triphosphatase Cet1-like"/>
    <property type="match status" value="1"/>
</dbReference>
<comment type="subunit">
    <text evidence="8">Heterodimer. The mRNA-capping enzyme is composed of two separate chains alpha and beta, respectively a mRNA guanylyltransferase and an mRNA 5'-triphosphate monophosphatase.</text>
</comment>
<accession>L2GXS5</accession>
<protein>
    <recommendedName>
        <fullName evidence="8">mRNA-capping enzyme subunit beta</fullName>
        <ecNumber evidence="8">3.6.1.74</ecNumber>
    </recommendedName>
    <alternativeName>
        <fullName evidence="8">mRNA 5'-phosphatase</fullName>
    </alternativeName>
    <alternativeName>
        <fullName evidence="8">mRNA 5'-triphosphate monophosphatase</fullName>
    </alternativeName>
</protein>
<comment type="cofactor">
    <cofactor evidence="1 8">
        <name>Mg(2+)</name>
        <dbReference type="ChEBI" id="CHEBI:18420"/>
    </cofactor>
</comment>
<dbReference type="EMBL" id="GL877404">
    <property type="protein sequence ID" value="ELA48471.1"/>
    <property type="molecule type" value="Genomic_DNA"/>
</dbReference>
<evidence type="ECO:0000256" key="5">
    <source>
        <dbReference type="ARBA" id="ARBA00022801"/>
    </source>
</evidence>
<dbReference type="InterPro" id="IPR033469">
    <property type="entry name" value="CYTH-like_dom_sf"/>
</dbReference>
<gene>
    <name evidence="10" type="ORF">VCUG_00080</name>
</gene>
<sequence>MPLPPELNKAFTFELKNMLINKLNIQNKDNLEIEARLGSITEVFTSERLRLNTFHPVILEPSHDTRFKTGVALNYFTKIKDLFKNETGTIEKDSVCLFKGFRTTLSNGKTTTIRKDRIAAYDIYIPNAVYDLRIALSREVPVTNVMKRTSYRRERERESFVVDDSRFDFTVTKSEGTVNYEVEVELINADSSLDTFVDVAFNVALLNLQ</sequence>
<keyword evidence="11" id="KW-1185">Reference proteome</keyword>
<dbReference type="STRING" id="948595.L2GXS5"/>
<dbReference type="OMA" id="HPCIMER"/>
<keyword evidence="5 8" id="KW-0378">Hydrolase</keyword>
<proteinExistence type="inferred from homology"/>
<evidence type="ECO:0000313" key="11">
    <source>
        <dbReference type="Proteomes" id="UP000011081"/>
    </source>
</evidence>
<dbReference type="PANTHER" id="PTHR28118">
    <property type="entry name" value="POLYNUCLEOTIDE 5'-TRIPHOSPHATASE-RELATED"/>
    <property type="match status" value="1"/>
</dbReference>
<dbReference type="InterPro" id="IPR037009">
    <property type="entry name" value="mRNA_triPase_Cet1_sf"/>
</dbReference>
<reference evidence="11" key="1">
    <citation type="submission" date="2011-03" db="EMBL/GenBank/DDBJ databases">
        <title>The genome sequence of Vavraia culicis strain floridensis.</title>
        <authorList>
            <consortium name="The Broad Institute Genome Sequencing Platform"/>
            <person name="Cuomo C."/>
            <person name="Becnel J."/>
            <person name="Sanscrainte N."/>
            <person name="Young S.K."/>
            <person name="Zeng Q."/>
            <person name="Gargeya S."/>
            <person name="Fitzgerald M."/>
            <person name="Haas B."/>
            <person name="Abouelleil A."/>
            <person name="Alvarado L."/>
            <person name="Arachchi H.M."/>
            <person name="Berlin A."/>
            <person name="Chapman S.B."/>
            <person name="Gearin G."/>
            <person name="Goldberg J."/>
            <person name="Griggs A."/>
            <person name="Gujja S."/>
            <person name="Hansen M."/>
            <person name="Heiman D."/>
            <person name="Howarth C."/>
            <person name="Larimer J."/>
            <person name="Lui A."/>
            <person name="MacDonald P.J.P."/>
            <person name="McCowen C."/>
            <person name="Montmayeur A."/>
            <person name="Murphy C."/>
            <person name="Neiman D."/>
            <person name="Pearson M."/>
            <person name="Priest M."/>
            <person name="Roberts A."/>
            <person name="Saif S."/>
            <person name="Shea T."/>
            <person name="Sisk P."/>
            <person name="Stolte C."/>
            <person name="Sykes S."/>
            <person name="Wortman J."/>
            <person name="Nusbaum C."/>
            <person name="Birren B."/>
        </authorList>
    </citation>
    <scope>NUCLEOTIDE SEQUENCE [LARGE SCALE GENOMIC DNA]</scope>
    <source>
        <strain evidence="11">floridensis</strain>
    </source>
</reference>
<dbReference type="InterPro" id="IPR004206">
    <property type="entry name" value="mRNA_triPase_Cet1"/>
</dbReference>
<organism evidence="10 11">
    <name type="scientific">Vavraia culicis (isolate floridensis)</name>
    <name type="common">Microsporidian parasite</name>
    <dbReference type="NCBI Taxonomy" id="948595"/>
    <lineage>
        <taxon>Eukaryota</taxon>
        <taxon>Fungi</taxon>
        <taxon>Fungi incertae sedis</taxon>
        <taxon>Microsporidia</taxon>
        <taxon>Pleistophoridae</taxon>
        <taxon>Vavraia</taxon>
    </lineage>
</organism>
<evidence type="ECO:0000256" key="4">
    <source>
        <dbReference type="ARBA" id="ARBA00022664"/>
    </source>
</evidence>
<dbReference type="Pfam" id="PF02940">
    <property type="entry name" value="mRNA_triPase"/>
    <property type="match status" value="2"/>
</dbReference>
<dbReference type="HOGENOM" id="CLU_1316290_0_0_1"/>
<dbReference type="GeneID" id="19877971"/>
<dbReference type="GO" id="GO:0006370">
    <property type="term" value="P:7-methylguanosine mRNA capping"/>
    <property type="evidence" value="ECO:0007669"/>
    <property type="project" value="UniProtKB-UniRule"/>
</dbReference>
<evidence type="ECO:0000259" key="9">
    <source>
        <dbReference type="Pfam" id="PF02940"/>
    </source>
</evidence>
<dbReference type="EC" id="3.6.1.74" evidence="8"/>
<dbReference type="Proteomes" id="UP000011081">
    <property type="component" value="Unassembled WGS sequence"/>
</dbReference>
<name>L2GXS5_VAVCU</name>
<dbReference type="AlphaFoldDB" id="L2GXS5"/>
<feature type="domain" description="mRNA triphosphatase Cet1-like" evidence="9">
    <location>
        <begin position="109"/>
        <end position="186"/>
    </location>
</feature>
<dbReference type="VEuPathDB" id="MicrosporidiaDB:VCUG_00080"/>
<evidence type="ECO:0000256" key="6">
    <source>
        <dbReference type="ARBA" id="ARBA00023242"/>
    </source>
</evidence>
<keyword evidence="6 8" id="KW-0539">Nucleus</keyword>
<evidence type="ECO:0000256" key="7">
    <source>
        <dbReference type="ARBA" id="ARBA00047740"/>
    </source>
</evidence>
<dbReference type="PANTHER" id="PTHR28118:SF1">
    <property type="entry name" value="POLYNUCLEOTIDE 5'-TRIPHOSPHATASE CTL1-RELATED"/>
    <property type="match status" value="1"/>
</dbReference>
<dbReference type="InterPro" id="IPR040343">
    <property type="entry name" value="Cet1/Ctl1"/>
</dbReference>
<dbReference type="GO" id="GO:0031533">
    <property type="term" value="C:mRNA capping enzyme complex"/>
    <property type="evidence" value="ECO:0007669"/>
    <property type="project" value="UniProtKB-UniRule"/>
</dbReference>
<keyword evidence="4 8" id="KW-0507">mRNA processing</keyword>
<comment type="subcellular location">
    <subcellularLocation>
        <location evidence="2 8">Nucleus</location>
    </subcellularLocation>
</comment>
<comment type="catalytic activity">
    <reaction evidence="7">
        <text>a 5'-end triphospho-ribonucleoside in mRNA + H2O = a 5'-end diphospho-ribonucleoside in mRNA + phosphate + H(+)</text>
        <dbReference type="Rhea" id="RHEA:67004"/>
        <dbReference type="Rhea" id="RHEA-COMP:17164"/>
        <dbReference type="Rhea" id="RHEA-COMP:17165"/>
        <dbReference type="ChEBI" id="CHEBI:15377"/>
        <dbReference type="ChEBI" id="CHEBI:15378"/>
        <dbReference type="ChEBI" id="CHEBI:43474"/>
        <dbReference type="ChEBI" id="CHEBI:167616"/>
        <dbReference type="ChEBI" id="CHEBI:167618"/>
        <dbReference type="EC" id="3.6.1.74"/>
    </reaction>
    <physiologicalReaction direction="left-to-right" evidence="7">
        <dbReference type="Rhea" id="RHEA:67005"/>
    </physiologicalReaction>
</comment>
<dbReference type="RefSeq" id="XP_008073100.1">
    <property type="nucleotide sequence ID" value="XM_008074909.1"/>
</dbReference>
<dbReference type="OrthoDB" id="272147at2759"/>
<dbReference type="GO" id="GO:0140818">
    <property type="term" value="F:mRNA 5'-triphosphate monophosphatase activity"/>
    <property type="evidence" value="ECO:0007669"/>
    <property type="project" value="UniProtKB-EC"/>
</dbReference>
<feature type="domain" description="mRNA triphosphatase Cet1-like" evidence="9">
    <location>
        <begin position="23"/>
        <end position="86"/>
    </location>
</feature>
<dbReference type="CDD" id="cd07470">
    <property type="entry name" value="CYTH-like_mRNA_RTPase"/>
    <property type="match status" value="1"/>
</dbReference>
<dbReference type="FunCoup" id="L2GXS5">
    <property type="interactions" value="15"/>
</dbReference>
<dbReference type="SUPFAM" id="SSF55154">
    <property type="entry name" value="CYTH-like phosphatases"/>
    <property type="match status" value="1"/>
</dbReference>
<comment type="similarity">
    <text evidence="3 8">Belongs to the fungal TPase family.</text>
</comment>
<dbReference type="InParanoid" id="L2GXS5"/>
<dbReference type="GO" id="GO:0004651">
    <property type="term" value="F:polynucleotide 5'-phosphatase activity"/>
    <property type="evidence" value="ECO:0007669"/>
    <property type="project" value="UniProtKB-UniRule"/>
</dbReference>
<comment type="function">
    <text evidence="8">First step of mRNA capping. Converts the 5'-triphosphate end of a nascent mRNA chain into a diphosphate end.</text>
</comment>
<evidence type="ECO:0000313" key="10">
    <source>
        <dbReference type="EMBL" id="ELA48471.1"/>
    </source>
</evidence>
<evidence type="ECO:0000256" key="8">
    <source>
        <dbReference type="RuleBase" id="RU367053"/>
    </source>
</evidence>
<keyword evidence="8" id="KW-0506">mRNA capping</keyword>
<evidence type="ECO:0000256" key="1">
    <source>
        <dbReference type="ARBA" id="ARBA00001946"/>
    </source>
</evidence>
<evidence type="ECO:0000256" key="2">
    <source>
        <dbReference type="ARBA" id="ARBA00004123"/>
    </source>
</evidence>
<evidence type="ECO:0000256" key="3">
    <source>
        <dbReference type="ARBA" id="ARBA00006345"/>
    </source>
</evidence>